<evidence type="ECO:0000313" key="2">
    <source>
        <dbReference type="Proteomes" id="UP001302667"/>
    </source>
</evidence>
<dbReference type="RefSeq" id="WP_317103488.1">
    <property type="nucleotide sequence ID" value="NZ_CP136584.1"/>
</dbReference>
<proteinExistence type="predicted"/>
<dbReference type="Pfam" id="PF11392">
    <property type="entry name" value="AllH"/>
    <property type="match status" value="1"/>
</dbReference>
<reference evidence="1 2" key="1">
    <citation type="submission" date="2023-10" db="EMBL/GenBank/DDBJ databases">
        <title>Genome analysis of psychrotrophic aerobic bacterium Aeromonas allosaccharophila BIM B-1809 isolated from infected fish.</title>
        <authorList>
            <person name="Leanovich S.I."/>
            <person name="Sidarenka A.V."/>
            <person name="Akhremchuk A.E."/>
            <person name="Sikolenko M.A."/>
            <person name="Valentovich L.N."/>
        </authorList>
    </citation>
    <scope>NUCLEOTIDE SEQUENCE [LARGE SCALE GENOMIC DNA]</scope>
    <source>
        <strain evidence="1 2">BIM B-1809</strain>
    </source>
</reference>
<accession>A0ABZ0FD56</accession>
<dbReference type="Proteomes" id="UP001302667">
    <property type="component" value="Chromosome"/>
</dbReference>
<keyword evidence="2" id="KW-1185">Reference proteome</keyword>
<protein>
    <submittedName>
        <fullName evidence="1">DUF2877 domain-containing protein</fullName>
    </submittedName>
</protein>
<organism evidence="1 2">
    <name type="scientific">Aeromonas allosaccharophila</name>
    <dbReference type="NCBI Taxonomy" id="656"/>
    <lineage>
        <taxon>Bacteria</taxon>
        <taxon>Pseudomonadati</taxon>
        <taxon>Pseudomonadota</taxon>
        <taxon>Gammaproteobacteria</taxon>
        <taxon>Aeromonadales</taxon>
        <taxon>Aeromonadaceae</taxon>
        <taxon>Aeromonas</taxon>
    </lineage>
</organism>
<name>A0ABZ0FD56_9GAMM</name>
<dbReference type="InterPro" id="IPR021530">
    <property type="entry name" value="AllH-like"/>
</dbReference>
<gene>
    <name evidence="1" type="ORF">RY972_04320</name>
</gene>
<dbReference type="EMBL" id="CP136584">
    <property type="protein sequence ID" value="WOE67321.1"/>
    <property type="molecule type" value="Genomic_DNA"/>
</dbReference>
<evidence type="ECO:0000313" key="1">
    <source>
        <dbReference type="EMBL" id="WOE67321.1"/>
    </source>
</evidence>
<sequence length="291" mass="32743">MQALTADDAFLSQRIDGRVEQVFSRAVNLFIPEQQRLLTLLSESSDNAPNSCRLALTHCNHLFRPGEQVRFTESGIAVGDDKWIETSSCQRWLMPTWSLTAERFNVIPWLGWAETLHQQLGRDDTLFLYAGDNPFYREMAKELQLRRQILNTALTRKQNVADAVAHFIGLGIGLTPSSDDYLVGFSIILFIKGHPLEKYRETFLAALQRIENNTTLLSKVTMEAAFHQRYRESIARLVANIITEPNCFLTQSITDIKNIGSSSGCDMLYGMADACALSHQSGGNYVNQDSC</sequence>